<protein>
    <recommendedName>
        <fullName evidence="4">Transmembrane protein</fullName>
    </recommendedName>
</protein>
<dbReference type="RefSeq" id="WP_089925875.1">
    <property type="nucleotide sequence ID" value="NZ_FOFV01000024.1"/>
</dbReference>
<reference evidence="3" key="1">
    <citation type="submission" date="2016-10" db="EMBL/GenBank/DDBJ databases">
        <authorList>
            <person name="Varghese N."/>
            <person name="Submissions S."/>
        </authorList>
    </citation>
    <scope>NUCLEOTIDE SEQUENCE [LARGE SCALE GENOMIC DNA]</scope>
    <source>
        <strain evidence="3">DSM 44437</strain>
    </source>
</reference>
<feature type="transmembrane region" description="Helical" evidence="1">
    <location>
        <begin position="127"/>
        <end position="150"/>
    </location>
</feature>
<feature type="transmembrane region" description="Helical" evidence="1">
    <location>
        <begin position="101"/>
        <end position="121"/>
    </location>
</feature>
<accession>A0A1H9WS57</accession>
<feature type="transmembrane region" description="Helical" evidence="1">
    <location>
        <begin position="33"/>
        <end position="51"/>
    </location>
</feature>
<keyword evidence="3" id="KW-1185">Reference proteome</keyword>
<evidence type="ECO:0000313" key="2">
    <source>
        <dbReference type="EMBL" id="SES36641.1"/>
    </source>
</evidence>
<gene>
    <name evidence="2" type="ORF">SAMN04488000_12448</name>
</gene>
<dbReference type="AlphaFoldDB" id="A0A1H9WS57"/>
<dbReference type="Proteomes" id="UP000199503">
    <property type="component" value="Unassembled WGS sequence"/>
</dbReference>
<evidence type="ECO:0000313" key="3">
    <source>
        <dbReference type="Proteomes" id="UP000199503"/>
    </source>
</evidence>
<keyword evidence="1" id="KW-1133">Transmembrane helix</keyword>
<dbReference type="OrthoDB" id="3628958at2"/>
<feature type="transmembrane region" description="Helical" evidence="1">
    <location>
        <begin position="57"/>
        <end position="75"/>
    </location>
</feature>
<keyword evidence="1" id="KW-0472">Membrane</keyword>
<sequence>MTEPTPEEAAAALHAVRQGKDQVARSALGSRRLWIACGLALFAYCVVIDLAPAVGSWLLWPFLLVCLGLSFALRTRTGGALLGRRVAVSNRSLPVGLRWRLLRLVPVLAIGIVGALLIAWLQVPHAAIYYGALAGLYVVFLGPKFQLWLLRRQDEVSGGRA</sequence>
<dbReference type="STRING" id="65499.SAMN04488000_12448"/>
<name>A0A1H9WS57_9PSEU</name>
<evidence type="ECO:0000256" key="1">
    <source>
        <dbReference type="SAM" id="Phobius"/>
    </source>
</evidence>
<proteinExistence type="predicted"/>
<keyword evidence="1" id="KW-0812">Transmembrane</keyword>
<organism evidence="2 3">
    <name type="scientific">Lentzea albida</name>
    <dbReference type="NCBI Taxonomy" id="65499"/>
    <lineage>
        <taxon>Bacteria</taxon>
        <taxon>Bacillati</taxon>
        <taxon>Actinomycetota</taxon>
        <taxon>Actinomycetes</taxon>
        <taxon>Pseudonocardiales</taxon>
        <taxon>Pseudonocardiaceae</taxon>
        <taxon>Lentzea</taxon>
    </lineage>
</organism>
<evidence type="ECO:0008006" key="4">
    <source>
        <dbReference type="Google" id="ProtNLM"/>
    </source>
</evidence>
<dbReference type="EMBL" id="FOFV01000024">
    <property type="protein sequence ID" value="SES36641.1"/>
    <property type="molecule type" value="Genomic_DNA"/>
</dbReference>